<dbReference type="GO" id="GO:0005737">
    <property type="term" value="C:cytoplasm"/>
    <property type="evidence" value="ECO:0007669"/>
    <property type="project" value="UniProtKB-ARBA"/>
</dbReference>
<organism evidence="5 6">
    <name type="scientific">Spiroplasma monobiae MQ-1</name>
    <dbReference type="NCBI Taxonomy" id="1336748"/>
    <lineage>
        <taxon>Bacteria</taxon>
        <taxon>Bacillati</taxon>
        <taxon>Mycoplasmatota</taxon>
        <taxon>Mollicutes</taxon>
        <taxon>Entomoplasmatales</taxon>
        <taxon>Spiroplasmataceae</taxon>
        <taxon>Spiroplasma</taxon>
    </lineage>
</organism>
<reference evidence="5 6" key="1">
    <citation type="submission" date="2017-12" db="EMBL/GenBank/DDBJ databases">
        <title>Complete genome sequence of Spiroplasma monobiae MQ-1 (ATCC 33825).</title>
        <authorList>
            <person name="Tsai Y.-M."/>
            <person name="Lo W.-S."/>
            <person name="Wu P.-S."/>
            <person name="Cho S.-T."/>
            <person name="Kuo C.-H."/>
        </authorList>
    </citation>
    <scope>NUCLEOTIDE SEQUENCE [LARGE SCALE GENOMIC DNA]</scope>
    <source>
        <strain evidence="5 6">MQ-1</strain>
    </source>
</reference>
<sequence length="264" mass="29925">MQILKINYMKLDLLLLNKMKITSVNNNLIEEVLSFKETKVQKEKNKYIIEGLKMVELAIQKEVVEMILVEERLFDKYKHLPNVVEISDNVSKKISDLKTNQGIFAVCKIIENKEYIDSNYLILDGIQDPGNLGTLIRSAYAFGFKNVICSKDSVSFYNPKVLRATQSNHFDLCLKNEDLTFFIDKLKQRNIIIVGTILRSESSSVDEVKGEQVALILGNEGQGISKAVTQKLNINIKIKTNPDLESLNVAIAGSILMNNFYSQN</sequence>
<dbReference type="InterPro" id="IPR053888">
    <property type="entry name" value="MRM3-like_sub_bind"/>
</dbReference>
<evidence type="ECO:0000259" key="4">
    <source>
        <dbReference type="SMART" id="SM00967"/>
    </source>
</evidence>
<dbReference type="GO" id="GO:0003723">
    <property type="term" value="F:RNA binding"/>
    <property type="evidence" value="ECO:0007669"/>
    <property type="project" value="InterPro"/>
</dbReference>
<feature type="domain" description="RNA 2-O ribose methyltransferase substrate binding" evidence="4">
    <location>
        <begin position="48"/>
        <end position="113"/>
    </location>
</feature>
<dbReference type="SUPFAM" id="SSF75217">
    <property type="entry name" value="alpha/beta knot"/>
    <property type="match status" value="1"/>
</dbReference>
<dbReference type="InterPro" id="IPR051259">
    <property type="entry name" value="rRNA_Methyltransferase"/>
</dbReference>
<gene>
    <name evidence="5" type="primary">spoU</name>
    <name evidence="5" type="ORF">SMONO_v1c06140</name>
</gene>
<keyword evidence="2 5" id="KW-0489">Methyltransferase</keyword>
<dbReference type="InterPro" id="IPR001537">
    <property type="entry name" value="SpoU_MeTrfase"/>
</dbReference>
<evidence type="ECO:0000313" key="6">
    <source>
        <dbReference type="Proteomes" id="UP000234790"/>
    </source>
</evidence>
<dbReference type="InterPro" id="IPR013123">
    <property type="entry name" value="SpoU_subst-bd"/>
</dbReference>
<dbReference type="GO" id="GO:0006396">
    <property type="term" value="P:RNA processing"/>
    <property type="evidence" value="ECO:0007669"/>
    <property type="project" value="InterPro"/>
</dbReference>
<dbReference type="PANTHER" id="PTHR43191:SF2">
    <property type="entry name" value="RRNA METHYLTRANSFERASE 3, MITOCHONDRIAL"/>
    <property type="match status" value="1"/>
</dbReference>
<dbReference type="SMART" id="SM00967">
    <property type="entry name" value="SpoU_sub_bind"/>
    <property type="match status" value="1"/>
</dbReference>
<dbReference type="InterPro" id="IPR029028">
    <property type="entry name" value="Alpha/beta_knot_MTases"/>
</dbReference>
<dbReference type="Proteomes" id="UP000234790">
    <property type="component" value="Chromosome"/>
</dbReference>
<comment type="similarity">
    <text evidence="1">Belongs to the class IV-like SAM-binding methyltransferase superfamily. RNA methyltransferase TrmH family.</text>
</comment>
<keyword evidence="6" id="KW-1185">Reference proteome</keyword>
<dbReference type="Gene3D" id="3.40.1280.10">
    <property type="match status" value="1"/>
</dbReference>
<dbReference type="GO" id="GO:0008173">
    <property type="term" value="F:RNA methyltransferase activity"/>
    <property type="evidence" value="ECO:0007669"/>
    <property type="project" value="InterPro"/>
</dbReference>
<dbReference type="Gene3D" id="3.30.1330.30">
    <property type="match status" value="1"/>
</dbReference>
<dbReference type="CDD" id="cd18095">
    <property type="entry name" value="SpoU-like_rRNA-MTase"/>
    <property type="match status" value="1"/>
</dbReference>
<evidence type="ECO:0000313" key="5">
    <source>
        <dbReference type="EMBL" id="AUM62863.1"/>
    </source>
</evidence>
<dbReference type="GO" id="GO:0032259">
    <property type="term" value="P:methylation"/>
    <property type="evidence" value="ECO:0007669"/>
    <property type="project" value="UniProtKB-KW"/>
</dbReference>
<evidence type="ECO:0000256" key="2">
    <source>
        <dbReference type="ARBA" id="ARBA00022603"/>
    </source>
</evidence>
<dbReference type="InterPro" id="IPR029026">
    <property type="entry name" value="tRNA_m1G_MTases_N"/>
</dbReference>
<proteinExistence type="inferred from homology"/>
<accession>A0A2K9LV00</accession>
<keyword evidence="3 5" id="KW-0808">Transferase</keyword>
<dbReference type="SUPFAM" id="SSF55315">
    <property type="entry name" value="L30e-like"/>
    <property type="match status" value="1"/>
</dbReference>
<name>A0A2K9LV00_SPISQ</name>
<protein>
    <submittedName>
        <fullName evidence="5">RNA methyltransferase, TrmH family</fullName>
    </submittedName>
</protein>
<dbReference type="PANTHER" id="PTHR43191">
    <property type="entry name" value="RRNA METHYLTRANSFERASE 3"/>
    <property type="match status" value="1"/>
</dbReference>
<dbReference type="Pfam" id="PF00588">
    <property type="entry name" value="SpoU_methylase"/>
    <property type="match status" value="1"/>
</dbReference>
<dbReference type="AlphaFoldDB" id="A0A2K9LV00"/>
<dbReference type="KEGG" id="smoo:SMONO_v1c06140"/>
<evidence type="ECO:0000256" key="1">
    <source>
        <dbReference type="ARBA" id="ARBA00007228"/>
    </source>
</evidence>
<dbReference type="EMBL" id="CP025543">
    <property type="protein sequence ID" value="AUM62863.1"/>
    <property type="molecule type" value="Genomic_DNA"/>
</dbReference>
<dbReference type="InterPro" id="IPR029064">
    <property type="entry name" value="Ribosomal_eL30-like_sf"/>
</dbReference>
<evidence type="ECO:0000256" key="3">
    <source>
        <dbReference type="ARBA" id="ARBA00022679"/>
    </source>
</evidence>
<dbReference type="Pfam" id="PF22435">
    <property type="entry name" value="MRM3-like_sub_bind"/>
    <property type="match status" value="1"/>
</dbReference>